<accession>A0A8I1ECS4</accession>
<gene>
    <name evidence="3" type="ORF">JEU22_03545</name>
</gene>
<keyword evidence="1" id="KW-1133">Transmembrane helix</keyword>
<dbReference type="AlphaFoldDB" id="A0A8I1ECS4"/>
<dbReference type="RefSeq" id="WP_198746599.1">
    <property type="nucleotide sequence ID" value="NZ_JAEHTE010000002.1"/>
</dbReference>
<evidence type="ECO:0000256" key="2">
    <source>
        <dbReference type="SAM" id="SignalP"/>
    </source>
</evidence>
<dbReference type="Proteomes" id="UP000637061">
    <property type="component" value="Unassembled WGS sequence"/>
</dbReference>
<feature type="transmembrane region" description="Helical" evidence="1">
    <location>
        <begin position="573"/>
        <end position="590"/>
    </location>
</feature>
<protein>
    <submittedName>
        <fullName evidence="3">DotA/TraY family protein</fullName>
    </submittedName>
</protein>
<keyword evidence="1" id="KW-0472">Membrane</keyword>
<feature type="chain" id="PRO_5034136615" evidence="2">
    <location>
        <begin position="29"/>
        <end position="843"/>
    </location>
</feature>
<keyword evidence="2" id="KW-0732">Signal</keyword>
<evidence type="ECO:0000256" key="1">
    <source>
        <dbReference type="SAM" id="Phobius"/>
    </source>
</evidence>
<name>A0A8I1ECS4_PSEPU</name>
<reference evidence="3" key="1">
    <citation type="submission" date="2020-12" db="EMBL/GenBank/DDBJ databases">
        <title>Enhanced detection system for hospital associated transmission using whole genome sequencing surveillance.</title>
        <authorList>
            <person name="Harrison L.H."/>
            <person name="Van Tyne D."/>
            <person name="Marsh J.W."/>
            <person name="Griffith M.P."/>
            <person name="Snyder D.J."/>
            <person name="Cooper V.S."/>
            <person name="Mustapha M."/>
        </authorList>
    </citation>
    <scope>NUCLEOTIDE SEQUENCE</scope>
    <source>
        <strain evidence="3">PSB00042</strain>
    </source>
</reference>
<proteinExistence type="predicted"/>
<evidence type="ECO:0000313" key="4">
    <source>
        <dbReference type="Proteomes" id="UP000637061"/>
    </source>
</evidence>
<dbReference type="InterPro" id="IPR027628">
    <property type="entry name" value="DotA_TraY"/>
</dbReference>
<dbReference type="NCBIfam" id="TIGR04346">
    <property type="entry name" value="DotA_TraY"/>
    <property type="match status" value="1"/>
</dbReference>
<feature type="transmembrane region" description="Helical" evidence="1">
    <location>
        <begin position="647"/>
        <end position="673"/>
    </location>
</feature>
<feature type="transmembrane region" description="Helical" evidence="1">
    <location>
        <begin position="91"/>
        <end position="114"/>
    </location>
</feature>
<organism evidence="3 4">
    <name type="scientific">Pseudomonas putida</name>
    <name type="common">Arthrobacter siderocapsulatus</name>
    <dbReference type="NCBI Taxonomy" id="303"/>
    <lineage>
        <taxon>Bacteria</taxon>
        <taxon>Pseudomonadati</taxon>
        <taxon>Pseudomonadota</taxon>
        <taxon>Gammaproteobacteria</taxon>
        <taxon>Pseudomonadales</taxon>
        <taxon>Pseudomonadaceae</taxon>
        <taxon>Pseudomonas</taxon>
    </lineage>
</organism>
<dbReference type="EMBL" id="JAEHTE010000002">
    <property type="protein sequence ID" value="MBI6882977.1"/>
    <property type="molecule type" value="Genomic_DNA"/>
</dbReference>
<feature type="transmembrane region" description="Helical" evidence="1">
    <location>
        <begin position="722"/>
        <end position="746"/>
    </location>
</feature>
<feature type="transmembrane region" description="Helical" evidence="1">
    <location>
        <begin position="694"/>
        <end position="716"/>
    </location>
</feature>
<evidence type="ECO:0000313" key="3">
    <source>
        <dbReference type="EMBL" id="MBI6882977.1"/>
    </source>
</evidence>
<comment type="caution">
    <text evidence="3">The sequence shown here is derived from an EMBL/GenBank/DDBJ whole genome shotgun (WGS) entry which is preliminary data.</text>
</comment>
<feature type="signal peptide" evidence="2">
    <location>
        <begin position="1"/>
        <end position="28"/>
    </location>
</feature>
<sequence>MKNRLWKILSAMAMALTILLGSTQHSMAATSADQAAVQGYIKSIVEQPYDDTDLAHKSLVRLFGGFIFKPFGGAPDNGATVLAKVLGYTNVIAMILGVIIMAYVILAGALNTAASGEMLGRSWSSVWLPLRTSLAFGMIVPATNGGEVFSVAQSLVIWMIIVGSNSATWLWEKGADSLLTGDPVMPKVAFHSSENSKPMIDAIFCATIRSHIIEKKDGAAPEVGYVNVVDPNAWVFKNTKKSFKLSEVGSLSLAGADQIVLEDCGSISLPNAGSAMNNTSYENVAKEGSDEYKGGGFSTTKSAVWQEAVQKAFNTSVRSNIGTFMSSAKTMAEGMYKAGLTGKKIEAAKNVGGKESKDMDILIAASAEDYGNAVLAYETYLAKIETDTLAAAKSSGWGDNMKKGGWMKAGAWFFETSRLQGFVQTLLGSANNSSVNTSNANVGCFFSGLFTNCKDQKDEYKSWIIAKDVVKAEAVTSPGMVSASSAKGSMSLTKTVSTDDGSADTMDEKAIDSVSQRVAALFMNTVMDLGEDDAKGLAGNVSQSASSNQSTDVSGLISPFTAVSSLGRGLQQIGVTVWTAGLLVAGFLGTEAGLGVVANVATGGAAGFAAGIAKYVMASMAPILAGVGGLAFMLAFAIPFMPVTIWVMLICGYLVTVIEAIAAAPLAVIMLATPEGEGISGTSFKQALQMINAIVLRPSLSIVGLFAAMTLSYAGFSLLNDLFWTVAGLTTDASIFEVLAMVFIYATLAFKLCEYMVSVIHKIPDHIMQWMGGGMAREFGESAAGSNMTDALKSNTAASGVSGVAGMQTAGGIAKNRMDKAANAEARKLDKERHEDMMKAMRQ</sequence>
<feature type="transmembrane region" description="Helical" evidence="1">
    <location>
        <begin position="623"/>
        <end position="641"/>
    </location>
</feature>
<keyword evidence="1" id="KW-0812">Transmembrane</keyword>